<reference evidence="2" key="1">
    <citation type="submission" date="2018-05" db="EMBL/GenBank/DDBJ databases">
        <authorList>
            <person name="Lanie J.A."/>
            <person name="Ng W.-L."/>
            <person name="Kazmierczak K.M."/>
            <person name="Andrzejewski T.M."/>
            <person name="Davidsen T.M."/>
            <person name="Wayne K.J."/>
            <person name="Tettelin H."/>
            <person name="Glass J.I."/>
            <person name="Rusch D."/>
            <person name="Podicherti R."/>
            <person name="Tsui H.-C.T."/>
            <person name="Winkler M.E."/>
        </authorList>
    </citation>
    <scope>NUCLEOTIDE SEQUENCE</scope>
</reference>
<organism evidence="2">
    <name type="scientific">marine metagenome</name>
    <dbReference type="NCBI Taxonomy" id="408172"/>
    <lineage>
        <taxon>unclassified sequences</taxon>
        <taxon>metagenomes</taxon>
        <taxon>ecological metagenomes</taxon>
    </lineage>
</organism>
<evidence type="ECO:0000256" key="1">
    <source>
        <dbReference type="SAM" id="MobiDB-lite"/>
    </source>
</evidence>
<protein>
    <submittedName>
        <fullName evidence="2">Uncharacterized protein</fullName>
    </submittedName>
</protein>
<dbReference type="EMBL" id="UINC01023765">
    <property type="protein sequence ID" value="SVA96090.1"/>
    <property type="molecule type" value="Genomic_DNA"/>
</dbReference>
<sequence length="38" mass="4251">MSAEEGKGGPGGWTTMKIDPEIFEELGVRDPEELKREM</sequence>
<evidence type="ECO:0000313" key="2">
    <source>
        <dbReference type="EMBL" id="SVA96090.1"/>
    </source>
</evidence>
<dbReference type="AlphaFoldDB" id="A0A382A3K0"/>
<proteinExistence type="predicted"/>
<feature type="region of interest" description="Disordered" evidence="1">
    <location>
        <begin position="1"/>
        <end position="20"/>
    </location>
</feature>
<feature type="non-terminal residue" evidence="2">
    <location>
        <position position="38"/>
    </location>
</feature>
<gene>
    <name evidence="2" type="ORF">METZ01_LOCUS148944</name>
</gene>
<name>A0A382A3K0_9ZZZZ</name>
<accession>A0A382A3K0</accession>